<sequence length="296" mass="33006">MGSGISGLDGENGSGSGSDHGGSSKTGLEGVPEMCLAVILGYLEPPEICKSALLNKTFHRASSADFVWESKLPENYQILVDKLRTRTSASTGFNNLIKKDIYAFLSAPNRFGPGFTKEVWLEKRKGGVCISISWRGLKITGIDDRRYWNHLSSDESRFKTIAYLQQTWWLEVAGDLEFEFPAGVYSLFFRLQLSGAPKGHERRGSASKTVHGWDIRPVHFKLSTSDDQHAATSCYLSKPNTWVHHHVGDFMVQNSNALTKIKFSMSQIDCTHTKGGLCLDSVFICPYELGQRIKKY</sequence>
<dbReference type="EMBL" id="CP093347">
    <property type="protein sequence ID" value="WOH01417.1"/>
    <property type="molecule type" value="Genomic_DNA"/>
</dbReference>
<dbReference type="InterPro" id="IPR025886">
    <property type="entry name" value="PP2-like"/>
</dbReference>
<reference evidence="2" key="2">
    <citation type="submission" date="2022-03" db="EMBL/GenBank/DDBJ databases">
        <title>Draft title - Genomic analysis of global carrot germplasm unveils the trajectory of domestication and the origin of high carotenoid orange carrot.</title>
        <authorList>
            <person name="Iorizzo M."/>
            <person name="Ellison S."/>
            <person name="Senalik D."/>
            <person name="Macko-Podgorni A."/>
            <person name="Grzebelus D."/>
            <person name="Bostan H."/>
            <person name="Rolling W."/>
            <person name="Curaba J."/>
            <person name="Simon P."/>
        </authorList>
    </citation>
    <scope>NUCLEOTIDE SEQUENCE</scope>
    <source>
        <tissue evidence="2">Leaf</tissue>
    </source>
</reference>
<dbReference type="SUPFAM" id="SSF81383">
    <property type="entry name" value="F-box domain"/>
    <property type="match status" value="1"/>
</dbReference>
<protein>
    <submittedName>
        <fullName evidence="2">Uncharacterized protein</fullName>
    </submittedName>
</protein>
<proteinExistence type="predicted"/>
<dbReference type="Pfam" id="PF14299">
    <property type="entry name" value="PP2"/>
    <property type="match status" value="1"/>
</dbReference>
<name>A0A161YF22_DAUCS</name>
<dbReference type="PANTHER" id="PTHR31960:SF3">
    <property type="entry name" value="F-BOX PROTEIN PP2-A13"/>
    <property type="match status" value="1"/>
</dbReference>
<dbReference type="Gramene" id="KZM94931">
    <property type="protein sequence ID" value="KZM94931"/>
    <property type="gene ID" value="DCAR_018173"/>
</dbReference>
<dbReference type="CDD" id="cd22162">
    <property type="entry name" value="F-box_AtSKIP3-like"/>
    <property type="match status" value="1"/>
</dbReference>
<dbReference type="PANTHER" id="PTHR31960">
    <property type="entry name" value="F-BOX PROTEIN PP2-A15"/>
    <property type="match status" value="1"/>
</dbReference>
<accession>A0A161YF22</accession>
<dbReference type="OrthoDB" id="9970274at2759"/>
<reference evidence="2" key="1">
    <citation type="journal article" date="2016" name="Nat. Genet.">
        <title>A high-quality carrot genome assembly provides new insights into carotenoid accumulation and asterid genome evolution.</title>
        <authorList>
            <person name="Iorizzo M."/>
            <person name="Ellison S."/>
            <person name="Senalik D."/>
            <person name="Zeng P."/>
            <person name="Satapoomin P."/>
            <person name="Huang J."/>
            <person name="Bowman M."/>
            <person name="Iovene M."/>
            <person name="Sanseverino W."/>
            <person name="Cavagnaro P."/>
            <person name="Yildiz M."/>
            <person name="Macko-Podgorni A."/>
            <person name="Moranska E."/>
            <person name="Grzebelus E."/>
            <person name="Grzebelus D."/>
            <person name="Ashrafi H."/>
            <person name="Zheng Z."/>
            <person name="Cheng S."/>
            <person name="Spooner D."/>
            <person name="Van Deynze A."/>
            <person name="Simon P."/>
        </authorList>
    </citation>
    <scope>NUCLEOTIDE SEQUENCE</scope>
    <source>
        <tissue evidence="2">Leaf</tissue>
    </source>
</reference>
<dbReference type="InterPro" id="IPR036047">
    <property type="entry name" value="F-box-like_dom_sf"/>
</dbReference>
<evidence type="ECO:0000313" key="2">
    <source>
        <dbReference type="EMBL" id="WOH01417.1"/>
    </source>
</evidence>
<gene>
    <name evidence="2" type="ORF">DCAR_0520801</name>
</gene>
<dbReference type="Proteomes" id="UP000077755">
    <property type="component" value="Chromosome 5"/>
</dbReference>
<feature type="region of interest" description="Disordered" evidence="1">
    <location>
        <begin position="1"/>
        <end position="27"/>
    </location>
</feature>
<organism evidence="2 3">
    <name type="scientific">Daucus carota subsp. sativus</name>
    <name type="common">Carrot</name>
    <dbReference type="NCBI Taxonomy" id="79200"/>
    <lineage>
        <taxon>Eukaryota</taxon>
        <taxon>Viridiplantae</taxon>
        <taxon>Streptophyta</taxon>
        <taxon>Embryophyta</taxon>
        <taxon>Tracheophyta</taxon>
        <taxon>Spermatophyta</taxon>
        <taxon>Magnoliopsida</taxon>
        <taxon>eudicotyledons</taxon>
        <taxon>Gunneridae</taxon>
        <taxon>Pentapetalae</taxon>
        <taxon>asterids</taxon>
        <taxon>campanulids</taxon>
        <taxon>Apiales</taxon>
        <taxon>Apiaceae</taxon>
        <taxon>Apioideae</taxon>
        <taxon>Scandiceae</taxon>
        <taxon>Daucinae</taxon>
        <taxon>Daucus</taxon>
        <taxon>Daucus sect. Daucus</taxon>
    </lineage>
</organism>
<evidence type="ECO:0000313" key="3">
    <source>
        <dbReference type="Proteomes" id="UP000077755"/>
    </source>
</evidence>
<dbReference type="AlphaFoldDB" id="A0A161YF22"/>
<keyword evidence="3" id="KW-1185">Reference proteome</keyword>
<dbReference type="OMA" id="PPEICKS"/>
<evidence type="ECO:0000256" key="1">
    <source>
        <dbReference type="SAM" id="MobiDB-lite"/>
    </source>
</evidence>
<feature type="compositionally biased region" description="Gly residues" evidence="1">
    <location>
        <begin position="1"/>
        <end position="20"/>
    </location>
</feature>